<organism evidence="1 2">
    <name type="scientific">Psychrobacter saeujeotis</name>
    <dbReference type="NCBI Taxonomy" id="3143436"/>
    <lineage>
        <taxon>Bacteria</taxon>
        <taxon>Pseudomonadati</taxon>
        <taxon>Pseudomonadota</taxon>
        <taxon>Gammaproteobacteria</taxon>
        <taxon>Moraxellales</taxon>
        <taxon>Moraxellaceae</taxon>
        <taxon>Psychrobacter</taxon>
    </lineage>
</organism>
<dbReference type="Proteomes" id="UP001461960">
    <property type="component" value="Unassembled WGS sequence"/>
</dbReference>
<sequence>MSSVIKVNLVNDKGARSSATISRRVAQAYILICTKLAPTDENAQAEMQRIANNESFKDQRISNTRILEDFVVSGIEAKLIRLKK</sequence>
<dbReference type="RefSeq" id="WP_345832121.1">
    <property type="nucleotide sequence ID" value="NZ_JBDGHN010000001.1"/>
</dbReference>
<accession>A0ABU9X3M9</accession>
<evidence type="ECO:0000313" key="1">
    <source>
        <dbReference type="EMBL" id="MEN2750013.1"/>
    </source>
</evidence>
<dbReference type="EMBL" id="JBDGHN010000001">
    <property type="protein sequence ID" value="MEN2750013.1"/>
    <property type="molecule type" value="Genomic_DNA"/>
</dbReference>
<gene>
    <name evidence="1" type="ORF">AAIR29_00050</name>
</gene>
<proteinExistence type="predicted"/>
<keyword evidence="2" id="KW-1185">Reference proteome</keyword>
<comment type="caution">
    <text evidence="1">The sequence shown here is derived from an EMBL/GenBank/DDBJ whole genome shotgun (WGS) entry which is preliminary data.</text>
</comment>
<name>A0ABU9X3M9_9GAMM</name>
<reference evidence="1 2" key="1">
    <citation type="submission" date="2024-05" db="EMBL/GenBank/DDBJ databases">
        <authorList>
            <person name="Kim H.-Y."/>
            <person name="Kim E."/>
            <person name="Cai Y."/>
            <person name="Yang S.-M."/>
            <person name="Lee W."/>
        </authorList>
    </citation>
    <scope>NUCLEOTIDE SEQUENCE [LARGE SCALE GENOMIC DNA]</scope>
    <source>
        <strain evidence="1 2">FBL11</strain>
    </source>
</reference>
<evidence type="ECO:0000313" key="2">
    <source>
        <dbReference type="Proteomes" id="UP001461960"/>
    </source>
</evidence>
<protein>
    <submittedName>
        <fullName evidence="1">Uncharacterized protein</fullName>
    </submittedName>
</protein>